<comment type="caution">
    <text evidence="2">The sequence shown here is derived from an EMBL/GenBank/DDBJ whole genome shotgun (WGS) entry which is preliminary data.</text>
</comment>
<gene>
    <name evidence="2" type="ORF">BSTOLATCC_MIC39769</name>
</gene>
<organism evidence="2 3">
    <name type="scientific">Blepharisma stoltei</name>
    <dbReference type="NCBI Taxonomy" id="1481888"/>
    <lineage>
        <taxon>Eukaryota</taxon>
        <taxon>Sar</taxon>
        <taxon>Alveolata</taxon>
        <taxon>Ciliophora</taxon>
        <taxon>Postciliodesmatophora</taxon>
        <taxon>Heterotrichea</taxon>
        <taxon>Heterotrichida</taxon>
        <taxon>Blepharismidae</taxon>
        <taxon>Blepharisma</taxon>
    </lineage>
</organism>
<name>A0AAU9JGG4_9CILI</name>
<evidence type="ECO:0000256" key="1">
    <source>
        <dbReference type="SAM" id="Coils"/>
    </source>
</evidence>
<reference evidence="2" key="1">
    <citation type="submission" date="2021-09" db="EMBL/GenBank/DDBJ databases">
        <authorList>
            <consortium name="AG Swart"/>
            <person name="Singh M."/>
            <person name="Singh A."/>
            <person name="Seah K."/>
            <person name="Emmerich C."/>
        </authorList>
    </citation>
    <scope>NUCLEOTIDE SEQUENCE</scope>
    <source>
        <strain evidence="2">ATCC30299</strain>
    </source>
</reference>
<feature type="coiled-coil region" evidence="1">
    <location>
        <begin position="4"/>
        <end position="147"/>
    </location>
</feature>
<dbReference type="Proteomes" id="UP001162131">
    <property type="component" value="Unassembled WGS sequence"/>
</dbReference>
<feature type="coiled-coil region" evidence="1">
    <location>
        <begin position="215"/>
        <end position="258"/>
    </location>
</feature>
<dbReference type="EMBL" id="CAJZBQ010000039">
    <property type="protein sequence ID" value="CAG9325989.1"/>
    <property type="molecule type" value="Genomic_DNA"/>
</dbReference>
<proteinExistence type="predicted"/>
<accession>A0AAU9JGG4</accession>
<dbReference type="AlphaFoldDB" id="A0AAU9JGG4"/>
<keyword evidence="3" id="KW-1185">Reference proteome</keyword>
<keyword evidence="1" id="KW-0175">Coiled coil</keyword>
<evidence type="ECO:0000313" key="3">
    <source>
        <dbReference type="Proteomes" id="UP001162131"/>
    </source>
</evidence>
<evidence type="ECO:0000313" key="2">
    <source>
        <dbReference type="EMBL" id="CAG9325989.1"/>
    </source>
</evidence>
<protein>
    <submittedName>
        <fullName evidence="2">Uncharacterized protein</fullName>
    </submittedName>
</protein>
<sequence length="264" mass="32011">MEEVRNLTKKLLRYEEMLKRSEEINQKLEKDLESARRIIKNEKDNNTILKNENSKTVANFKSLKDSYIKLSEDIQALNIKFRNKKNQRDQENLEWDHKVLNLKREIEKKDKLLEIKENEIHRLSQIIDEKEQNVEEMRRQFVIIQQDLNNQLQYSKNSELQLKEKLDKLQSDFYQKQQSLINFQHKSRASEETLELFHSILRYKEDEIHANKVKARELEAKEDYLQEAINTLQGQLRLIRQKKEEKLLKKRRESMESRCSIRTV</sequence>